<dbReference type="InterPro" id="IPR004358">
    <property type="entry name" value="Sig_transdc_His_kin-like_C"/>
</dbReference>
<organism evidence="11">
    <name type="scientific">hydrothermal vent metagenome</name>
    <dbReference type="NCBI Taxonomy" id="652676"/>
    <lineage>
        <taxon>unclassified sequences</taxon>
        <taxon>metagenomes</taxon>
        <taxon>ecological metagenomes</taxon>
    </lineage>
</organism>
<dbReference type="CDD" id="cd16922">
    <property type="entry name" value="HATPase_EvgS-ArcB-TorS-like"/>
    <property type="match status" value="1"/>
</dbReference>
<evidence type="ECO:0000256" key="3">
    <source>
        <dbReference type="ARBA" id="ARBA00022553"/>
    </source>
</evidence>
<evidence type="ECO:0000256" key="2">
    <source>
        <dbReference type="ARBA" id="ARBA00012438"/>
    </source>
</evidence>
<keyword evidence="4" id="KW-0808">Transferase</keyword>
<accession>A0A3B1ALS4</accession>
<dbReference type="InterPro" id="IPR005467">
    <property type="entry name" value="His_kinase_dom"/>
</dbReference>
<evidence type="ECO:0000256" key="7">
    <source>
        <dbReference type="ARBA" id="ARBA00022840"/>
    </source>
</evidence>
<dbReference type="Gene3D" id="1.10.287.130">
    <property type="match status" value="1"/>
</dbReference>
<evidence type="ECO:0000256" key="1">
    <source>
        <dbReference type="ARBA" id="ARBA00000085"/>
    </source>
</evidence>
<dbReference type="InterPro" id="IPR036097">
    <property type="entry name" value="HisK_dim/P_sf"/>
</dbReference>
<dbReference type="InterPro" id="IPR003594">
    <property type="entry name" value="HATPase_dom"/>
</dbReference>
<gene>
    <name evidence="11" type="ORF">MNBD_GAMMA23-651</name>
</gene>
<dbReference type="EMBL" id="UOFT01000034">
    <property type="protein sequence ID" value="VAW93606.1"/>
    <property type="molecule type" value="Genomic_DNA"/>
</dbReference>
<dbReference type="SMART" id="SM00388">
    <property type="entry name" value="HisKA"/>
    <property type="match status" value="1"/>
</dbReference>
<evidence type="ECO:0000259" key="10">
    <source>
        <dbReference type="PROSITE" id="PS50110"/>
    </source>
</evidence>
<keyword evidence="7" id="KW-0067">ATP-binding</keyword>
<feature type="domain" description="Histidine kinase" evidence="9">
    <location>
        <begin position="215"/>
        <end position="436"/>
    </location>
</feature>
<dbReference type="CDD" id="cd00082">
    <property type="entry name" value="HisKA"/>
    <property type="match status" value="1"/>
</dbReference>
<dbReference type="InterPro" id="IPR036890">
    <property type="entry name" value="HATPase_C_sf"/>
</dbReference>
<dbReference type="Gene3D" id="3.30.565.10">
    <property type="entry name" value="Histidine kinase-like ATPase, C-terminal domain"/>
    <property type="match status" value="1"/>
</dbReference>
<keyword evidence="8" id="KW-0902">Two-component regulatory system</keyword>
<comment type="catalytic activity">
    <reaction evidence="1">
        <text>ATP + protein L-histidine = ADP + protein N-phospho-L-histidine.</text>
        <dbReference type="EC" id="2.7.13.3"/>
    </reaction>
</comment>
<dbReference type="FunFam" id="3.30.565.10:FF:000010">
    <property type="entry name" value="Sensor histidine kinase RcsC"/>
    <property type="match status" value="1"/>
</dbReference>
<evidence type="ECO:0000313" key="11">
    <source>
        <dbReference type="EMBL" id="VAW93606.1"/>
    </source>
</evidence>
<dbReference type="SUPFAM" id="SSF52172">
    <property type="entry name" value="CheY-like"/>
    <property type="match status" value="1"/>
</dbReference>
<dbReference type="GO" id="GO:0005524">
    <property type="term" value="F:ATP binding"/>
    <property type="evidence" value="ECO:0007669"/>
    <property type="project" value="UniProtKB-KW"/>
</dbReference>
<dbReference type="Gene3D" id="3.40.50.2300">
    <property type="match status" value="1"/>
</dbReference>
<dbReference type="CDD" id="cd17546">
    <property type="entry name" value="REC_hyHK_CKI1_RcsC-like"/>
    <property type="match status" value="1"/>
</dbReference>
<dbReference type="PROSITE" id="PS50109">
    <property type="entry name" value="HIS_KIN"/>
    <property type="match status" value="1"/>
</dbReference>
<reference evidence="11" key="1">
    <citation type="submission" date="2018-06" db="EMBL/GenBank/DDBJ databases">
        <authorList>
            <person name="Zhirakovskaya E."/>
        </authorList>
    </citation>
    <scope>NUCLEOTIDE SEQUENCE</scope>
</reference>
<dbReference type="SUPFAM" id="SSF55874">
    <property type="entry name" value="ATPase domain of HSP90 chaperone/DNA topoisomerase II/histidine kinase"/>
    <property type="match status" value="1"/>
</dbReference>
<name>A0A3B1ALS4_9ZZZZ</name>
<dbReference type="InterPro" id="IPR003661">
    <property type="entry name" value="HisK_dim/P_dom"/>
</dbReference>
<evidence type="ECO:0000256" key="8">
    <source>
        <dbReference type="ARBA" id="ARBA00023012"/>
    </source>
</evidence>
<feature type="domain" description="Response regulatory" evidence="10">
    <location>
        <begin position="461"/>
        <end position="581"/>
    </location>
</feature>
<sequence>MSSSDTTDNSQYMAKMYSQLIDALHTIATPDDVLLQFDGEPDTTMILDAVWLRIRKIMSLNEMGFLLLDDDGLDFNLTYYQPAQSFNHINQVSNAAIKEGTFAWALNQNRAVVLHGDKDNLSRLFHVVAIHGKVIGMFIATFDFNTDSINETTLGLLSIILLNCANTIEASTLNMKVREQNEVLETKIEERTRQLAIEKTRAEAASIAKSNFLATMSHEIRTPMNGVLGMAQVMTTTKLTEEQHLYLNTILDSGNSLLVVINDILDFSKIEAGKMELENSPFNLNKIITDIISLFRSKASEKNIQLIANIEENCPTDLMGDSLRIKQVLQNLVSNAIKFTEQGSIKINISGSVINGDSASLMINIVDTGIGIAPSAQEKLFSDFTQVDSSTTRKYGGTGLGLAICKQFITLMQGEIGVKSLPDQGATFWFTLNLNLNKHIQDHTSTDKIEFTNQLVPLQGNVLLVEDNHVNQLVAKAILEKFGLTPDIANDGLQAVQKFSNNSYDLILMDCQMPVLDGFEATRQIRKNELENKVNQTTPIVALTANAHDKDRGRCIAAGMDDYLQKPIIKDVLYNVLAQYLKQQTTNKQQQS</sequence>
<evidence type="ECO:0000256" key="6">
    <source>
        <dbReference type="ARBA" id="ARBA00022777"/>
    </source>
</evidence>
<dbReference type="Pfam" id="PF00072">
    <property type="entry name" value="Response_reg"/>
    <property type="match status" value="1"/>
</dbReference>
<evidence type="ECO:0000259" key="9">
    <source>
        <dbReference type="PROSITE" id="PS50109"/>
    </source>
</evidence>
<keyword evidence="3" id="KW-0597">Phosphoprotein</keyword>
<dbReference type="SMART" id="SM00448">
    <property type="entry name" value="REC"/>
    <property type="match status" value="1"/>
</dbReference>
<protein>
    <recommendedName>
        <fullName evidence="2">histidine kinase</fullName>
        <ecNumber evidence="2">2.7.13.3</ecNumber>
    </recommendedName>
</protein>
<dbReference type="AlphaFoldDB" id="A0A3B1ALS4"/>
<dbReference type="GO" id="GO:0000155">
    <property type="term" value="F:phosphorelay sensor kinase activity"/>
    <property type="evidence" value="ECO:0007669"/>
    <property type="project" value="InterPro"/>
</dbReference>
<evidence type="ECO:0000256" key="5">
    <source>
        <dbReference type="ARBA" id="ARBA00022741"/>
    </source>
</evidence>
<keyword evidence="6 11" id="KW-0418">Kinase</keyword>
<proteinExistence type="predicted"/>
<dbReference type="InterPro" id="IPR011006">
    <property type="entry name" value="CheY-like_superfamily"/>
</dbReference>
<dbReference type="FunFam" id="1.10.287.130:FF:000002">
    <property type="entry name" value="Two-component osmosensing histidine kinase"/>
    <property type="match status" value="1"/>
</dbReference>
<dbReference type="Pfam" id="PF02518">
    <property type="entry name" value="HATPase_c"/>
    <property type="match status" value="1"/>
</dbReference>
<evidence type="ECO:0000256" key="4">
    <source>
        <dbReference type="ARBA" id="ARBA00022679"/>
    </source>
</evidence>
<dbReference type="InterPro" id="IPR001789">
    <property type="entry name" value="Sig_transdc_resp-reg_receiver"/>
</dbReference>
<dbReference type="SUPFAM" id="SSF47384">
    <property type="entry name" value="Homodimeric domain of signal transducing histidine kinase"/>
    <property type="match status" value="1"/>
</dbReference>
<keyword evidence="5" id="KW-0547">Nucleotide-binding</keyword>
<dbReference type="SMART" id="SM00387">
    <property type="entry name" value="HATPase_c"/>
    <property type="match status" value="1"/>
</dbReference>
<dbReference type="PANTHER" id="PTHR45339">
    <property type="entry name" value="HYBRID SIGNAL TRANSDUCTION HISTIDINE KINASE J"/>
    <property type="match status" value="1"/>
</dbReference>
<dbReference type="PANTHER" id="PTHR45339:SF1">
    <property type="entry name" value="HYBRID SIGNAL TRANSDUCTION HISTIDINE KINASE J"/>
    <property type="match status" value="1"/>
</dbReference>
<dbReference type="Pfam" id="PF00512">
    <property type="entry name" value="HisKA"/>
    <property type="match status" value="1"/>
</dbReference>
<dbReference type="PRINTS" id="PR00344">
    <property type="entry name" value="BCTRLSENSOR"/>
</dbReference>
<dbReference type="PROSITE" id="PS50110">
    <property type="entry name" value="RESPONSE_REGULATORY"/>
    <property type="match status" value="1"/>
</dbReference>
<dbReference type="EC" id="2.7.13.3" evidence="2"/>